<evidence type="ECO:0000313" key="3">
    <source>
        <dbReference type="Proteomes" id="UP000663508"/>
    </source>
</evidence>
<gene>
    <name evidence="2" type="ORF">mvi_61860</name>
</gene>
<proteinExistence type="predicted"/>
<name>A0A8H9CAR7_9HYPH</name>
<evidence type="ECO:0000259" key="1">
    <source>
        <dbReference type="Pfam" id="PF04965"/>
    </source>
</evidence>
<reference evidence="2" key="1">
    <citation type="submission" date="2020-11" db="EMBL/GenBank/DDBJ databases">
        <title>Complete genome sequence of a novel pathogenic Methylobacterium strain isolated from rice in Vietnam.</title>
        <authorList>
            <person name="Lai K."/>
            <person name="Okazaki S."/>
            <person name="Higashi K."/>
            <person name="Mori H."/>
            <person name="Toyoda A."/>
            <person name="Kurokawa K."/>
        </authorList>
    </citation>
    <scope>NUCLEOTIDE SEQUENCE</scope>
    <source>
        <strain evidence="2">VL1</strain>
        <plasmid evidence="2">pVL1_2</plasmid>
    </source>
</reference>
<evidence type="ECO:0000313" key="2">
    <source>
        <dbReference type="EMBL" id="BCM87725.1"/>
    </source>
</evidence>
<dbReference type="Proteomes" id="UP000663508">
    <property type="component" value="Plasmid pVL1_2"/>
</dbReference>
<sequence>MALKREHLVDIDPDTLEYVSGWARIKKSIFTILTTRLRTRIMRLWWGSAYLDAQDKPMNFETMMDSIYEAASKINEYEPEFNVTRIVITSAQANGEMQVRVEGVDLIDQQNRIISQAI</sequence>
<feature type="domain" description="IraD/Gp25-like" evidence="1">
    <location>
        <begin position="23"/>
        <end position="103"/>
    </location>
</feature>
<dbReference type="EMBL" id="AP024147">
    <property type="protein sequence ID" value="BCM87725.1"/>
    <property type="molecule type" value="Genomic_DNA"/>
</dbReference>
<organism evidence="2 3">
    <name type="scientific">Methylobacterium indicum</name>
    <dbReference type="NCBI Taxonomy" id="1775910"/>
    <lineage>
        <taxon>Bacteria</taxon>
        <taxon>Pseudomonadati</taxon>
        <taxon>Pseudomonadota</taxon>
        <taxon>Alphaproteobacteria</taxon>
        <taxon>Hyphomicrobiales</taxon>
        <taxon>Methylobacteriaceae</taxon>
        <taxon>Methylobacterium</taxon>
    </lineage>
</organism>
<dbReference type="InterPro" id="IPR007048">
    <property type="entry name" value="IraD/Gp25-like"/>
</dbReference>
<dbReference type="SUPFAM" id="SSF160719">
    <property type="entry name" value="gpW/gp25-like"/>
    <property type="match status" value="1"/>
</dbReference>
<dbReference type="Pfam" id="PF04965">
    <property type="entry name" value="GPW_gp25"/>
    <property type="match status" value="1"/>
</dbReference>
<dbReference type="AlphaFoldDB" id="A0A8H9CAR7"/>
<accession>A0A8H9CAR7</accession>
<dbReference type="KEGG" id="mind:mvi_61860"/>
<dbReference type="Gene3D" id="3.10.450.40">
    <property type="match status" value="1"/>
</dbReference>
<keyword evidence="2" id="KW-0614">Plasmid</keyword>
<geneLocation type="plasmid" evidence="2 3">
    <name>pVL1_2</name>
</geneLocation>
<dbReference type="RefSeq" id="WP_207183916.1">
    <property type="nucleotide sequence ID" value="NZ_AP024147.1"/>
</dbReference>
<protein>
    <recommendedName>
        <fullName evidence="1">IraD/Gp25-like domain-containing protein</fullName>
    </recommendedName>
</protein>